<comment type="subcellular location">
    <subcellularLocation>
        <location evidence="1">Cell membrane</location>
        <topology evidence="1">Multi-pass membrane protein</topology>
    </subcellularLocation>
</comment>
<dbReference type="PANTHER" id="PTHR40277">
    <property type="entry name" value="BLL5419 PROTEIN"/>
    <property type="match status" value="1"/>
</dbReference>
<keyword evidence="5 6" id="KW-0472">Membrane</keyword>
<gene>
    <name evidence="7" type="ORF">H8B04_08310</name>
</gene>
<dbReference type="InterPro" id="IPR022791">
    <property type="entry name" value="L-PG_synthase/AglD"/>
</dbReference>
<comment type="caution">
    <text evidence="7">The sequence shown here is derived from an EMBL/GenBank/DDBJ whole genome shotgun (WGS) entry which is preliminary data.</text>
</comment>
<evidence type="ECO:0000256" key="6">
    <source>
        <dbReference type="SAM" id="Phobius"/>
    </source>
</evidence>
<keyword evidence="2" id="KW-1003">Cell membrane</keyword>
<dbReference type="EMBL" id="JACOIJ010000012">
    <property type="protein sequence ID" value="MBD1429571.1"/>
    <property type="molecule type" value="Genomic_DNA"/>
</dbReference>
<keyword evidence="4 6" id="KW-1133">Transmembrane helix</keyword>
<accession>A0ABR7YE68</accession>
<evidence type="ECO:0000256" key="1">
    <source>
        <dbReference type="ARBA" id="ARBA00004651"/>
    </source>
</evidence>
<sequence length="308" mass="35038">MKKNKALEITKNIFKVIVTFGALYWVTRKIDFVELKNALIDCNWGFLFLAFCSYAISQLIASSRLNSFFKAIKLFLTERYNFRLYQLGLLYNFFLPGGIGGDGYKVYFLKKEHHVKGRKVLSAVFFDRLSGLWALAVIICALVIFMPRLAIPNYLTISAAIIGTASYYFILHTFFKDFAKKFISTHIKAIGVQSFQVIAAILILYSLNFQYKFSPYLLIFLVSSLVSIVPSIGGGVGLRELVMLYGATYLQINEHTAVLLSLFFYIISLLMATSGIYYIFRPERLGAKKLPSVAEVEEEIITEKIEEN</sequence>
<evidence type="ECO:0000256" key="3">
    <source>
        <dbReference type="ARBA" id="ARBA00022692"/>
    </source>
</evidence>
<feature type="transmembrane region" description="Helical" evidence="6">
    <location>
        <begin position="151"/>
        <end position="170"/>
    </location>
</feature>
<feature type="transmembrane region" description="Helical" evidence="6">
    <location>
        <begin position="120"/>
        <end position="144"/>
    </location>
</feature>
<keyword evidence="3 6" id="KW-0812">Transmembrane</keyword>
<evidence type="ECO:0000256" key="5">
    <source>
        <dbReference type="ARBA" id="ARBA00023136"/>
    </source>
</evidence>
<dbReference type="NCBIfam" id="TIGR00374">
    <property type="entry name" value="flippase-like domain"/>
    <property type="match status" value="1"/>
</dbReference>
<keyword evidence="8" id="KW-1185">Reference proteome</keyword>
<proteinExistence type="predicted"/>
<protein>
    <submittedName>
        <fullName evidence="7">Flippase-like domain-containing protein</fullName>
    </submittedName>
</protein>
<evidence type="ECO:0000256" key="4">
    <source>
        <dbReference type="ARBA" id="ARBA00022989"/>
    </source>
</evidence>
<feature type="transmembrane region" description="Helical" evidence="6">
    <location>
        <begin position="43"/>
        <end position="61"/>
    </location>
</feature>
<organism evidence="7 8">
    <name type="scientific">Sphingobacterium litopenaei</name>
    <dbReference type="NCBI Taxonomy" id="2763500"/>
    <lineage>
        <taxon>Bacteria</taxon>
        <taxon>Pseudomonadati</taxon>
        <taxon>Bacteroidota</taxon>
        <taxon>Sphingobacteriia</taxon>
        <taxon>Sphingobacteriales</taxon>
        <taxon>Sphingobacteriaceae</taxon>
        <taxon>Sphingobacterium</taxon>
    </lineage>
</organism>
<feature type="transmembrane region" description="Helical" evidence="6">
    <location>
        <begin position="258"/>
        <end position="280"/>
    </location>
</feature>
<name>A0ABR7YE68_9SPHI</name>
<feature type="transmembrane region" description="Helical" evidence="6">
    <location>
        <begin position="12"/>
        <end position="27"/>
    </location>
</feature>
<evidence type="ECO:0000313" key="8">
    <source>
        <dbReference type="Proteomes" id="UP000651271"/>
    </source>
</evidence>
<dbReference type="PANTHER" id="PTHR40277:SF1">
    <property type="entry name" value="BLL5419 PROTEIN"/>
    <property type="match status" value="1"/>
</dbReference>
<dbReference type="Pfam" id="PF03706">
    <property type="entry name" value="LPG_synthase_TM"/>
    <property type="match status" value="1"/>
</dbReference>
<dbReference type="RefSeq" id="WP_165290590.1">
    <property type="nucleotide sequence ID" value="NZ_JACOIJ010000012.1"/>
</dbReference>
<reference evidence="7 8" key="1">
    <citation type="submission" date="2020-08" db="EMBL/GenBank/DDBJ databases">
        <title>Sphingobacterium sp. DN04309 isolated from aquaculture water.</title>
        <authorList>
            <person name="Zhang M."/>
        </authorList>
    </citation>
    <scope>NUCLEOTIDE SEQUENCE [LARGE SCALE GENOMIC DNA]</scope>
    <source>
        <strain evidence="7 8">DN04309</strain>
    </source>
</reference>
<feature type="transmembrane region" description="Helical" evidence="6">
    <location>
        <begin position="190"/>
        <end position="209"/>
    </location>
</feature>
<feature type="transmembrane region" description="Helical" evidence="6">
    <location>
        <begin position="82"/>
        <end position="100"/>
    </location>
</feature>
<evidence type="ECO:0000313" key="7">
    <source>
        <dbReference type="EMBL" id="MBD1429571.1"/>
    </source>
</evidence>
<feature type="transmembrane region" description="Helical" evidence="6">
    <location>
        <begin position="216"/>
        <end position="238"/>
    </location>
</feature>
<evidence type="ECO:0000256" key="2">
    <source>
        <dbReference type="ARBA" id="ARBA00022475"/>
    </source>
</evidence>
<dbReference type="Proteomes" id="UP000651271">
    <property type="component" value="Unassembled WGS sequence"/>
</dbReference>